<dbReference type="EMBL" id="JABBWK010000013">
    <property type="protein sequence ID" value="KAG1903410.1"/>
    <property type="molecule type" value="Genomic_DNA"/>
</dbReference>
<evidence type="ECO:0000313" key="3">
    <source>
        <dbReference type="Proteomes" id="UP001195769"/>
    </source>
</evidence>
<evidence type="ECO:0000256" key="1">
    <source>
        <dbReference type="SAM" id="SignalP"/>
    </source>
</evidence>
<comment type="caution">
    <text evidence="2">The sequence shown here is derived from an EMBL/GenBank/DDBJ whole genome shotgun (WGS) entry which is preliminary data.</text>
</comment>
<accession>A0AAD4EC27</accession>
<gene>
    <name evidence="2" type="ORF">F5891DRAFT_1019255</name>
</gene>
<keyword evidence="3" id="KW-1185">Reference proteome</keyword>
<protein>
    <recommendedName>
        <fullName evidence="4">Secreted protein</fullName>
    </recommendedName>
</protein>
<evidence type="ECO:0000313" key="2">
    <source>
        <dbReference type="EMBL" id="KAG1903410.1"/>
    </source>
</evidence>
<name>A0AAD4EC27_9AGAM</name>
<organism evidence="2 3">
    <name type="scientific">Suillus fuscotomentosus</name>
    <dbReference type="NCBI Taxonomy" id="1912939"/>
    <lineage>
        <taxon>Eukaryota</taxon>
        <taxon>Fungi</taxon>
        <taxon>Dikarya</taxon>
        <taxon>Basidiomycota</taxon>
        <taxon>Agaricomycotina</taxon>
        <taxon>Agaricomycetes</taxon>
        <taxon>Agaricomycetidae</taxon>
        <taxon>Boletales</taxon>
        <taxon>Suillineae</taxon>
        <taxon>Suillaceae</taxon>
        <taxon>Suillus</taxon>
    </lineage>
</organism>
<proteinExistence type="predicted"/>
<feature type="chain" id="PRO_5041900913" description="Secreted protein" evidence="1">
    <location>
        <begin position="35"/>
        <end position="75"/>
    </location>
</feature>
<feature type="signal peptide" evidence="1">
    <location>
        <begin position="1"/>
        <end position="34"/>
    </location>
</feature>
<dbReference type="GeneID" id="64655377"/>
<evidence type="ECO:0008006" key="4">
    <source>
        <dbReference type="Google" id="ProtNLM"/>
    </source>
</evidence>
<dbReference type="Proteomes" id="UP001195769">
    <property type="component" value="Unassembled WGS sequence"/>
</dbReference>
<dbReference type="RefSeq" id="XP_041228985.1">
    <property type="nucleotide sequence ID" value="XM_041361079.1"/>
</dbReference>
<reference evidence="2" key="1">
    <citation type="journal article" date="2020" name="New Phytol.">
        <title>Comparative genomics reveals dynamic genome evolution in host specialist ectomycorrhizal fungi.</title>
        <authorList>
            <person name="Lofgren L.A."/>
            <person name="Nguyen N.H."/>
            <person name="Vilgalys R."/>
            <person name="Ruytinx J."/>
            <person name="Liao H.L."/>
            <person name="Branco S."/>
            <person name="Kuo A."/>
            <person name="LaButti K."/>
            <person name="Lipzen A."/>
            <person name="Andreopoulos W."/>
            <person name="Pangilinan J."/>
            <person name="Riley R."/>
            <person name="Hundley H."/>
            <person name="Na H."/>
            <person name="Barry K."/>
            <person name="Grigoriev I.V."/>
            <person name="Stajich J.E."/>
            <person name="Kennedy P.G."/>
        </authorList>
    </citation>
    <scope>NUCLEOTIDE SEQUENCE</scope>
    <source>
        <strain evidence="2">FC203</strain>
    </source>
</reference>
<dbReference type="AlphaFoldDB" id="A0AAD4EC27"/>
<sequence>MMWSLSVARILSRPYALSWSFSWLSLLRLWGTDAYFGPVLPAQCLLSPSLLYRLVTGGYDSLRILLRFDKLRPFQ</sequence>
<keyword evidence="1" id="KW-0732">Signal</keyword>